<keyword evidence="2" id="KW-1185">Reference proteome</keyword>
<organism evidence="1 2">
    <name type="scientific">Lachnoanaerobaculum umeaense</name>
    <dbReference type="NCBI Taxonomy" id="617123"/>
    <lineage>
        <taxon>Bacteria</taxon>
        <taxon>Bacillati</taxon>
        <taxon>Bacillota</taxon>
        <taxon>Clostridia</taxon>
        <taxon>Lachnospirales</taxon>
        <taxon>Lachnospiraceae</taxon>
        <taxon>Lachnoanaerobaculum</taxon>
    </lineage>
</organism>
<reference evidence="1 2" key="1">
    <citation type="submission" date="2018-09" db="EMBL/GenBank/DDBJ databases">
        <title>Genome sequencing of Lachnoanaerobaculum umeaense DSM 23576.</title>
        <authorList>
            <person name="Kook J.-K."/>
            <person name="Park S.-N."/>
            <person name="Lim Y.K."/>
        </authorList>
    </citation>
    <scope>NUCLEOTIDE SEQUENCE [LARGE SCALE GENOMIC DNA]</scope>
    <source>
        <strain evidence="2">DSM 23576 \ CCUG 58757</strain>
    </source>
</reference>
<sequence length="133" mass="15787">MNSAKAELLEVRKLCLKIYQLYREKESLLGITRNIQSDERVQKSTGSGGLEATVLERDRIQKEIDKAMSLYISERQQIIDRIHQTDKEEYIQVLYKRYIEGKSFEAIKREMHYEVSYLRKLHVKALNAYIKTM</sequence>
<proteinExistence type="predicted"/>
<evidence type="ECO:0000313" key="1">
    <source>
        <dbReference type="EMBL" id="AYB00227.1"/>
    </source>
</evidence>
<dbReference type="RefSeq" id="WP_111524784.1">
    <property type="nucleotide sequence ID" value="NZ_CP032364.1"/>
</dbReference>
<name>A0A385Q2A6_9FIRM</name>
<dbReference type="Proteomes" id="UP000265562">
    <property type="component" value="Chromosome"/>
</dbReference>
<protein>
    <submittedName>
        <fullName evidence="1">Uncharacterized protein</fullName>
    </submittedName>
</protein>
<gene>
    <name evidence="1" type="ORF">D4A81_09925</name>
</gene>
<dbReference type="KEGG" id="lua:D4A81_09925"/>
<evidence type="ECO:0000313" key="2">
    <source>
        <dbReference type="Proteomes" id="UP000265562"/>
    </source>
</evidence>
<accession>A0A385Q2A6</accession>
<dbReference type="EMBL" id="CP032364">
    <property type="protein sequence ID" value="AYB00227.1"/>
    <property type="molecule type" value="Genomic_DNA"/>
</dbReference>
<dbReference type="AlphaFoldDB" id="A0A385Q2A6"/>